<dbReference type="Gene3D" id="3.30.200.20">
    <property type="entry name" value="Phosphorylase Kinase, domain 1"/>
    <property type="match status" value="1"/>
</dbReference>
<keyword evidence="1" id="KW-0723">Serine/threonine-protein kinase</keyword>
<dbReference type="PANTHER" id="PTHR45646:SF11">
    <property type="entry name" value="SERINE_THREONINE-PROTEIN KINASE DOA"/>
    <property type="match status" value="1"/>
</dbReference>
<dbReference type="SMART" id="SM00220">
    <property type="entry name" value="S_TKc"/>
    <property type="match status" value="1"/>
</dbReference>
<dbReference type="GO" id="GO:0005634">
    <property type="term" value="C:nucleus"/>
    <property type="evidence" value="ECO:0007669"/>
    <property type="project" value="TreeGrafter"/>
</dbReference>
<evidence type="ECO:0000256" key="2">
    <source>
        <dbReference type="ARBA" id="ARBA00022679"/>
    </source>
</evidence>
<dbReference type="Gene3D" id="1.10.510.10">
    <property type="entry name" value="Transferase(Phosphotransferase) domain 1"/>
    <property type="match status" value="1"/>
</dbReference>
<dbReference type="STRING" id="5627.A0A1C7LV37"/>
<evidence type="ECO:0000256" key="4">
    <source>
        <dbReference type="ARBA" id="ARBA00022777"/>
    </source>
</evidence>
<evidence type="ECO:0000256" key="1">
    <source>
        <dbReference type="ARBA" id="ARBA00022527"/>
    </source>
</evidence>
<keyword evidence="8" id="KW-1185">Reference proteome</keyword>
<dbReference type="OrthoDB" id="5979581at2759"/>
<keyword evidence="4 7" id="KW-0418">Kinase</keyword>
<keyword evidence="5" id="KW-0067">ATP-binding</keyword>
<comment type="caution">
    <text evidence="7">The sequence shown here is derived from an EMBL/GenBank/DDBJ whole genome shotgun (WGS) entry which is preliminary data.</text>
</comment>
<dbReference type="SUPFAM" id="SSF56112">
    <property type="entry name" value="Protein kinase-like (PK-like)"/>
    <property type="match status" value="1"/>
</dbReference>
<proteinExistence type="predicted"/>
<evidence type="ECO:0000256" key="3">
    <source>
        <dbReference type="ARBA" id="ARBA00022741"/>
    </source>
</evidence>
<dbReference type="Proteomes" id="UP000092993">
    <property type="component" value="Unassembled WGS sequence"/>
</dbReference>
<evidence type="ECO:0000256" key="5">
    <source>
        <dbReference type="ARBA" id="ARBA00022840"/>
    </source>
</evidence>
<sequence length="417" mass="46780">MANSASNNDKGPTFSFAEEPLGIPADEGFGFFQGTPEDVIGPNDRFQLQVKLGFGTNSMCGFDRQLGTHVALKILSGHATSLNAAFRLRELVIHQRLASLPPEESKHCSRLIAHFTHRGIEKDGDHLCLALELQQASLGAVWKAHNVDQYPISTVKRIMRHMLHGMVALHKYIKPDNIMVGLAPSWTTEAIDSWAYAHPPRVYGPSQSLYKVITEAFVSERLPVPSIAELELCDFKLADFSQAQQVDDQTTDRVTPLTLRPPEVILGGPWDEKVDIWTFGCLSPQVFTLLTRVPLFASEVRPSHLPYLRPGVDPTSENVQTEYILWQITAFTNLRYHPIVLDVYPNSPQYFQKNGRMKSFKLFVLRPIEVCLRDVGRLADEDIVGAGALMRRCLTLNPTDRPSASELLQDPWLKESL</sequence>
<organism evidence="7 8">
    <name type="scientific">Grifola frondosa</name>
    <name type="common">Maitake</name>
    <name type="synonym">Polyporus frondosus</name>
    <dbReference type="NCBI Taxonomy" id="5627"/>
    <lineage>
        <taxon>Eukaryota</taxon>
        <taxon>Fungi</taxon>
        <taxon>Dikarya</taxon>
        <taxon>Basidiomycota</taxon>
        <taxon>Agaricomycotina</taxon>
        <taxon>Agaricomycetes</taxon>
        <taxon>Polyporales</taxon>
        <taxon>Grifolaceae</taxon>
        <taxon>Grifola</taxon>
    </lineage>
</organism>
<evidence type="ECO:0000313" key="7">
    <source>
        <dbReference type="EMBL" id="OBZ68358.1"/>
    </source>
</evidence>
<dbReference type="InterPro" id="IPR051175">
    <property type="entry name" value="CLK_kinases"/>
</dbReference>
<dbReference type="AlphaFoldDB" id="A0A1C7LV37"/>
<dbReference type="GO" id="GO:0004674">
    <property type="term" value="F:protein serine/threonine kinase activity"/>
    <property type="evidence" value="ECO:0007669"/>
    <property type="project" value="UniProtKB-KW"/>
</dbReference>
<accession>A0A1C7LV37</accession>
<dbReference type="GO" id="GO:0043484">
    <property type="term" value="P:regulation of RNA splicing"/>
    <property type="evidence" value="ECO:0007669"/>
    <property type="project" value="TreeGrafter"/>
</dbReference>
<dbReference type="InterPro" id="IPR011009">
    <property type="entry name" value="Kinase-like_dom_sf"/>
</dbReference>
<protein>
    <submittedName>
        <fullName evidence="7">Serine/threonine-protein kinase SRPK</fullName>
    </submittedName>
</protein>
<gene>
    <name evidence="7" type="primary">SRPK_14</name>
    <name evidence="7" type="ORF">A0H81_11874</name>
</gene>
<feature type="domain" description="Protein kinase" evidence="6">
    <location>
        <begin position="46"/>
        <end position="413"/>
    </location>
</feature>
<evidence type="ECO:0000313" key="8">
    <source>
        <dbReference type="Proteomes" id="UP000092993"/>
    </source>
</evidence>
<name>A0A1C7LV37_GRIFR</name>
<dbReference type="InterPro" id="IPR000719">
    <property type="entry name" value="Prot_kinase_dom"/>
</dbReference>
<dbReference type="EMBL" id="LUGG01000022">
    <property type="protein sequence ID" value="OBZ68358.1"/>
    <property type="molecule type" value="Genomic_DNA"/>
</dbReference>
<keyword evidence="2" id="KW-0808">Transferase</keyword>
<reference evidence="7 8" key="1">
    <citation type="submission" date="2016-03" db="EMBL/GenBank/DDBJ databases">
        <title>Whole genome sequencing of Grifola frondosa 9006-11.</title>
        <authorList>
            <person name="Min B."/>
            <person name="Park H."/>
            <person name="Kim J.-G."/>
            <person name="Cho H."/>
            <person name="Oh Y.-L."/>
            <person name="Kong W.-S."/>
            <person name="Choi I.-G."/>
        </authorList>
    </citation>
    <scope>NUCLEOTIDE SEQUENCE [LARGE SCALE GENOMIC DNA]</scope>
    <source>
        <strain evidence="7 8">9006-11</strain>
    </source>
</reference>
<evidence type="ECO:0000259" key="6">
    <source>
        <dbReference type="PROSITE" id="PS50011"/>
    </source>
</evidence>
<dbReference type="OMA" id="PHDITHW"/>
<dbReference type="PROSITE" id="PS50011">
    <property type="entry name" value="PROTEIN_KINASE_DOM"/>
    <property type="match status" value="1"/>
</dbReference>
<dbReference type="GO" id="GO:0005524">
    <property type="term" value="F:ATP binding"/>
    <property type="evidence" value="ECO:0007669"/>
    <property type="project" value="UniProtKB-KW"/>
</dbReference>
<keyword evidence="3" id="KW-0547">Nucleotide-binding</keyword>
<dbReference type="Pfam" id="PF00069">
    <property type="entry name" value="Pkinase"/>
    <property type="match status" value="1"/>
</dbReference>
<dbReference type="PANTHER" id="PTHR45646">
    <property type="entry name" value="SERINE/THREONINE-PROTEIN KINASE DOA-RELATED"/>
    <property type="match status" value="1"/>
</dbReference>